<accession>A0A9Q0TBU0</accession>
<reference evidence="1" key="1">
    <citation type="submission" date="2022-11" db="EMBL/GenBank/DDBJ databases">
        <authorList>
            <person name="Hyden B.L."/>
            <person name="Feng K."/>
            <person name="Yates T."/>
            <person name="Jawdy S."/>
            <person name="Smart L.B."/>
            <person name="Muchero W."/>
        </authorList>
    </citation>
    <scope>NUCLEOTIDE SEQUENCE</scope>
    <source>
        <tissue evidence="1">Shoot tip</tissue>
    </source>
</reference>
<dbReference type="Proteomes" id="UP001151529">
    <property type="component" value="Chromosome 4"/>
</dbReference>
<organism evidence="1 2">
    <name type="scientific">Salix viminalis</name>
    <name type="common">Common osier</name>
    <name type="synonym">Basket willow</name>
    <dbReference type="NCBI Taxonomy" id="40686"/>
    <lineage>
        <taxon>Eukaryota</taxon>
        <taxon>Viridiplantae</taxon>
        <taxon>Streptophyta</taxon>
        <taxon>Embryophyta</taxon>
        <taxon>Tracheophyta</taxon>
        <taxon>Spermatophyta</taxon>
        <taxon>Magnoliopsida</taxon>
        <taxon>eudicotyledons</taxon>
        <taxon>Gunneridae</taxon>
        <taxon>Pentapetalae</taxon>
        <taxon>rosids</taxon>
        <taxon>fabids</taxon>
        <taxon>Malpighiales</taxon>
        <taxon>Salicaceae</taxon>
        <taxon>Saliceae</taxon>
        <taxon>Salix</taxon>
    </lineage>
</organism>
<protein>
    <submittedName>
        <fullName evidence="1">Uncharacterized protein</fullName>
    </submittedName>
</protein>
<gene>
    <name evidence="1" type="ORF">OIU85_028278</name>
</gene>
<evidence type="ECO:0000313" key="2">
    <source>
        <dbReference type="Proteomes" id="UP001151529"/>
    </source>
</evidence>
<sequence>MSIPKTVDSTLWRKAHKQVCFNRQESYVYPCFRIFLLDFHPVEDREVQLSNAGGAKKPINEPSNGSFCSQKSRLFISCVGRSNEFIDSFCSHNISMMRELKIHQEQTFQYQQMIIPEMPMPEILHGLQLNVPTALVLSSSPVLSLKGCRRFEIMKLRDYFCNSDCWIRRLLLFRNCDSNKSKHINPEIQSVCLLLLQIMEMVLYLELVNKPCIREPWKAMHS</sequence>
<keyword evidence="2" id="KW-1185">Reference proteome</keyword>
<dbReference type="AlphaFoldDB" id="A0A9Q0TBU0"/>
<proteinExistence type="predicted"/>
<reference evidence="1" key="2">
    <citation type="journal article" date="2023" name="Int. J. Mol. Sci.">
        <title>De Novo Assembly and Annotation of 11 Diverse Shrub Willow (Salix) Genomes Reveals Novel Gene Organization in Sex-Linked Regions.</title>
        <authorList>
            <person name="Hyden B."/>
            <person name="Feng K."/>
            <person name="Yates T.B."/>
            <person name="Jawdy S."/>
            <person name="Cereghino C."/>
            <person name="Smart L.B."/>
            <person name="Muchero W."/>
        </authorList>
    </citation>
    <scope>NUCLEOTIDE SEQUENCE [LARGE SCALE GENOMIC DNA]</scope>
    <source>
        <tissue evidence="1">Shoot tip</tissue>
    </source>
</reference>
<name>A0A9Q0TBU0_SALVM</name>
<dbReference type="EMBL" id="JAPFFL010000008">
    <property type="protein sequence ID" value="KAJ6707985.1"/>
    <property type="molecule type" value="Genomic_DNA"/>
</dbReference>
<dbReference type="OrthoDB" id="10589444at2759"/>
<evidence type="ECO:0000313" key="1">
    <source>
        <dbReference type="EMBL" id="KAJ6707985.1"/>
    </source>
</evidence>
<comment type="caution">
    <text evidence="1">The sequence shown here is derived from an EMBL/GenBank/DDBJ whole genome shotgun (WGS) entry which is preliminary data.</text>
</comment>